<dbReference type="EMBL" id="CAKMRJ010000002">
    <property type="protein sequence ID" value="CAH1416365.1"/>
    <property type="molecule type" value="Genomic_DNA"/>
</dbReference>
<comment type="caution">
    <text evidence="1">The sequence shown here is derived from an EMBL/GenBank/DDBJ whole genome shotgun (WGS) entry which is preliminary data.</text>
</comment>
<dbReference type="PANTHER" id="PTHR48237">
    <property type="entry name" value="GAMMA-TUBULIN COMPLEX COMPONENT"/>
    <property type="match status" value="1"/>
</dbReference>
<reference evidence="1 2" key="1">
    <citation type="submission" date="2022-01" db="EMBL/GenBank/DDBJ databases">
        <authorList>
            <person name="Xiong W."/>
            <person name="Schranz E."/>
        </authorList>
    </citation>
    <scope>NUCLEOTIDE SEQUENCE [LARGE SCALE GENOMIC DNA]</scope>
</reference>
<accession>A0AAU9LPE2</accession>
<dbReference type="Proteomes" id="UP001157418">
    <property type="component" value="Unassembled WGS sequence"/>
</dbReference>
<keyword evidence="2" id="KW-1185">Reference proteome</keyword>
<evidence type="ECO:0000313" key="1">
    <source>
        <dbReference type="EMBL" id="CAH1416365.1"/>
    </source>
</evidence>
<sequence length="159" mass="18183">MAIQRASFIGHESLANNFDLKKLRDLSFLLMQVQKQQLCEIPQVKESVHGCVERLNVARQEISEEFREMSAEELMAFIGSDRKKKISELFGDDFLTGKKKKTKRFGSVLFAIFDFGLEILFSLEVDELKKGVGGVLRIHFLRSHTKCSSEVFIVKHSEA</sequence>
<dbReference type="PANTHER" id="PTHR48237:SF1">
    <property type="entry name" value="SPC97_SPC98 FAMILY OF SPINDLE POLE BODY (SBP) COMPONENT"/>
    <property type="match status" value="1"/>
</dbReference>
<proteinExistence type="predicted"/>
<organism evidence="1 2">
    <name type="scientific">Lactuca virosa</name>
    <dbReference type="NCBI Taxonomy" id="75947"/>
    <lineage>
        <taxon>Eukaryota</taxon>
        <taxon>Viridiplantae</taxon>
        <taxon>Streptophyta</taxon>
        <taxon>Embryophyta</taxon>
        <taxon>Tracheophyta</taxon>
        <taxon>Spermatophyta</taxon>
        <taxon>Magnoliopsida</taxon>
        <taxon>eudicotyledons</taxon>
        <taxon>Gunneridae</taxon>
        <taxon>Pentapetalae</taxon>
        <taxon>asterids</taxon>
        <taxon>campanulids</taxon>
        <taxon>Asterales</taxon>
        <taxon>Asteraceae</taxon>
        <taxon>Cichorioideae</taxon>
        <taxon>Cichorieae</taxon>
        <taxon>Lactucinae</taxon>
        <taxon>Lactuca</taxon>
    </lineage>
</organism>
<gene>
    <name evidence="1" type="ORF">LVIROSA_LOCUS4134</name>
</gene>
<name>A0AAU9LPE2_9ASTR</name>
<evidence type="ECO:0000313" key="2">
    <source>
        <dbReference type="Proteomes" id="UP001157418"/>
    </source>
</evidence>
<protein>
    <submittedName>
        <fullName evidence="1">Uncharacterized protein</fullName>
    </submittedName>
</protein>
<dbReference type="AlphaFoldDB" id="A0AAU9LPE2"/>